<dbReference type="InterPro" id="IPR006626">
    <property type="entry name" value="PbH1"/>
</dbReference>
<dbReference type="SMART" id="SM00710">
    <property type="entry name" value="PbH1"/>
    <property type="match status" value="7"/>
</dbReference>
<name>A0A017TBP0_9BACT</name>
<dbReference type="RefSeq" id="WP_044239666.1">
    <property type="nucleotide sequence ID" value="NZ_ASRX01000015.1"/>
</dbReference>
<evidence type="ECO:0008006" key="3">
    <source>
        <dbReference type="Google" id="ProtNLM"/>
    </source>
</evidence>
<dbReference type="STRING" id="1192034.CAP_1774"/>
<reference evidence="1 2" key="1">
    <citation type="submission" date="2013-05" db="EMBL/GenBank/DDBJ databases">
        <title>Genome assembly of Chondromyces apiculatus DSM 436.</title>
        <authorList>
            <person name="Sharma G."/>
            <person name="Khatri I."/>
            <person name="Kaur C."/>
            <person name="Mayilraj S."/>
            <person name="Subramanian S."/>
        </authorList>
    </citation>
    <scope>NUCLEOTIDE SEQUENCE [LARGE SCALE GENOMIC DNA]</scope>
    <source>
        <strain evidence="1 2">DSM 436</strain>
    </source>
</reference>
<dbReference type="Gene3D" id="2.160.20.10">
    <property type="entry name" value="Single-stranded right-handed beta-helix, Pectin lyase-like"/>
    <property type="match status" value="1"/>
</dbReference>
<accession>A0A017TBP0</accession>
<protein>
    <recommendedName>
        <fullName evidence="3">Right handed beta helix domain-containing protein</fullName>
    </recommendedName>
</protein>
<sequence>MRDRAWNLIVILWALAPACSPVIQVPGPPPDQAPPVPRPVGTSPIPGGTLPRSGANATAFVRTQDSDHWVSQTIQLQNRYSRVLVVGQPAPQTIRVAHTSLNARDAASSAGEPVEYPVTQSFATLQEAANQSRGGDLIAVLPGSYVGFVLGDKPSAGDGNYIHVKALGAPGEVIIDRPALEDPNWMIYLQAAHHVVIEGFNVAGSSLPKQPQPQGQRRAPRAGIMIDGTFGRTGKLAHHIVVLDNFSHHHLEWGLHATDSHTVLLQGNLFAHSAEEHGAYASDGSDNWVVRRNVFFGNHACGFQANLDPESSLEELLTHASFRGYPREATRAWAEELLRTATQRFGEHGFPDGRGVNFIIEENVINGNNQAGGAAINAAGLSESLIQNNLIYSNGSAGIALWNDDNIYDEPLVKSAPRNAAQVTGPETLPLWGCQNVILRNNTVLMNRAGRGAIQCGPGSFGCRIRNNILINDGSTSLDIAPTAIYRLDASDNVLNQIVYEGTAPALKSLAISLPETRATLNITRARLASEFVKAGDEPWVILEGKWWRLNPARPDFRPKRGAPLLTAKGDAQELPARDLLGVKRTTPGMGALAPATE</sequence>
<comment type="caution">
    <text evidence="1">The sequence shown here is derived from an EMBL/GenBank/DDBJ whole genome shotgun (WGS) entry which is preliminary data.</text>
</comment>
<dbReference type="InterPro" id="IPR011050">
    <property type="entry name" value="Pectin_lyase_fold/virulence"/>
</dbReference>
<dbReference type="AlphaFoldDB" id="A0A017TBP0"/>
<keyword evidence="2" id="KW-1185">Reference proteome</keyword>
<organism evidence="1 2">
    <name type="scientific">Chondromyces apiculatus DSM 436</name>
    <dbReference type="NCBI Taxonomy" id="1192034"/>
    <lineage>
        <taxon>Bacteria</taxon>
        <taxon>Pseudomonadati</taxon>
        <taxon>Myxococcota</taxon>
        <taxon>Polyangia</taxon>
        <taxon>Polyangiales</taxon>
        <taxon>Polyangiaceae</taxon>
        <taxon>Chondromyces</taxon>
    </lineage>
</organism>
<dbReference type="SUPFAM" id="SSF51126">
    <property type="entry name" value="Pectin lyase-like"/>
    <property type="match status" value="1"/>
</dbReference>
<dbReference type="Proteomes" id="UP000019678">
    <property type="component" value="Unassembled WGS sequence"/>
</dbReference>
<dbReference type="InterPro" id="IPR012334">
    <property type="entry name" value="Pectin_lyas_fold"/>
</dbReference>
<evidence type="ECO:0000313" key="2">
    <source>
        <dbReference type="Proteomes" id="UP000019678"/>
    </source>
</evidence>
<gene>
    <name evidence="1" type="ORF">CAP_1774</name>
</gene>
<dbReference type="OrthoDB" id="5483244at2"/>
<proteinExistence type="predicted"/>
<evidence type="ECO:0000313" key="1">
    <source>
        <dbReference type="EMBL" id="EYF06644.1"/>
    </source>
</evidence>
<dbReference type="EMBL" id="ASRX01000015">
    <property type="protein sequence ID" value="EYF06644.1"/>
    <property type="molecule type" value="Genomic_DNA"/>
</dbReference>